<accession>A0A4Y7J4L3</accession>
<keyword evidence="2" id="KW-1185">Reference proteome</keyword>
<dbReference type="AlphaFoldDB" id="A0A4Y7J4L3"/>
<sequence length="101" mass="11812">MTSPIKSKVTDYFTYLIKKNFKQHILFHDKPMTFALLSFDKKEAGVVISQQAQHNKDFENPRRMCEQAKRAMSNQHQVHVEIECLDLSVPLTRACLEETEE</sequence>
<reference evidence="1 2" key="1">
    <citation type="journal article" date="2018" name="Science">
        <title>The opium poppy genome and morphinan production.</title>
        <authorList>
            <person name="Guo L."/>
            <person name="Winzer T."/>
            <person name="Yang X."/>
            <person name="Li Y."/>
            <person name="Ning Z."/>
            <person name="He Z."/>
            <person name="Teodor R."/>
            <person name="Lu Y."/>
            <person name="Bowser T.A."/>
            <person name="Graham I.A."/>
            <person name="Ye K."/>
        </authorList>
    </citation>
    <scope>NUCLEOTIDE SEQUENCE [LARGE SCALE GENOMIC DNA]</scope>
    <source>
        <strain evidence="2">cv. HN1</strain>
        <tissue evidence="1">Leaves</tissue>
    </source>
</reference>
<dbReference type="Gramene" id="RZC56084">
    <property type="protein sequence ID" value="RZC56084"/>
    <property type="gene ID" value="C5167_014941"/>
</dbReference>
<evidence type="ECO:0000313" key="1">
    <source>
        <dbReference type="EMBL" id="RZC56084.1"/>
    </source>
</evidence>
<dbReference type="EMBL" id="CM010717">
    <property type="protein sequence ID" value="RZC56084.1"/>
    <property type="molecule type" value="Genomic_DNA"/>
</dbReference>
<proteinExistence type="predicted"/>
<evidence type="ECO:0000313" key="2">
    <source>
        <dbReference type="Proteomes" id="UP000316621"/>
    </source>
</evidence>
<dbReference type="Gene3D" id="3.90.640.10">
    <property type="entry name" value="Actin, Chain A, domain 4"/>
    <property type="match status" value="1"/>
</dbReference>
<organism evidence="1 2">
    <name type="scientific">Papaver somniferum</name>
    <name type="common">Opium poppy</name>
    <dbReference type="NCBI Taxonomy" id="3469"/>
    <lineage>
        <taxon>Eukaryota</taxon>
        <taxon>Viridiplantae</taxon>
        <taxon>Streptophyta</taxon>
        <taxon>Embryophyta</taxon>
        <taxon>Tracheophyta</taxon>
        <taxon>Spermatophyta</taxon>
        <taxon>Magnoliopsida</taxon>
        <taxon>Ranunculales</taxon>
        <taxon>Papaveraceae</taxon>
        <taxon>Papaveroideae</taxon>
        <taxon>Papaver</taxon>
    </lineage>
</organism>
<protein>
    <submittedName>
        <fullName evidence="1">Uncharacterized protein</fullName>
    </submittedName>
</protein>
<name>A0A4Y7J4L3_PAPSO</name>
<dbReference type="Proteomes" id="UP000316621">
    <property type="component" value="Chromosome 3"/>
</dbReference>
<gene>
    <name evidence="1" type="ORF">C5167_014941</name>
</gene>
<dbReference type="STRING" id="3469.A0A4Y7J4L3"/>